<evidence type="ECO:0000256" key="1">
    <source>
        <dbReference type="SAM" id="MobiDB-lite"/>
    </source>
</evidence>
<protein>
    <recommendedName>
        <fullName evidence="2">DUF7588 domain-containing protein</fullName>
    </recommendedName>
</protein>
<reference evidence="4" key="1">
    <citation type="journal article" date="2018" name="Gigascience">
        <title>Genome assembly of the Pink Ipe (Handroanthus impetiginosus, Bignoniaceae), a highly valued, ecologically keystone Neotropical timber forest tree.</title>
        <authorList>
            <person name="Silva-Junior O.B."/>
            <person name="Grattapaglia D."/>
            <person name="Novaes E."/>
            <person name="Collevatti R.G."/>
        </authorList>
    </citation>
    <scope>NUCLEOTIDE SEQUENCE [LARGE SCALE GENOMIC DNA]</scope>
    <source>
        <strain evidence="4">cv. UFG-1</strain>
    </source>
</reference>
<dbReference type="AlphaFoldDB" id="A0A2G9HHA6"/>
<organism evidence="3 4">
    <name type="scientific">Handroanthus impetiginosus</name>
    <dbReference type="NCBI Taxonomy" id="429701"/>
    <lineage>
        <taxon>Eukaryota</taxon>
        <taxon>Viridiplantae</taxon>
        <taxon>Streptophyta</taxon>
        <taxon>Embryophyta</taxon>
        <taxon>Tracheophyta</taxon>
        <taxon>Spermatophyta</taxon>
        <taxon>Magnoliopsida</taxon>
        <taxon>eudicotyledons</taxon>
        <taxon>Gunneridae</taxon>
        <taxon>Pentapetalae</taxon>
        <taxon>asterids</taxon>
        <taxon>lamiids</taxon>
        <taxon>Lamiales</taxon>
        <taxon>Bignoniaceae</taxon>
        <taxon>Crescentiina</taxon>
        <taxon>Tabebuia alliance</taxon>
        <taxon>Handroanthus</taxon>
    </lineage>
</organism>
<feature type="domain" description="DUF7588" evidence="2">
    <location>
        <begin position="144"/>
        <end position="204"/>
    </location>
</feature>
<sequence length="411" mass="48079">MFMTKKGETTLFITDLEKSNILVPKTIAWDQVKLPEVWTLEQAVPHVKEPPRQVESILQYLDGDKVRLNLGETQRPYSARSSTSKVPISDLEKEQQRDEILRINQPEYKVEMPESSYKQRDNSPTPSDMGYGVNTIIKELYLPKKIQKMFNNSQNKHKKQWFLSYHTLKKKKWYLKNYMFYCEKIREIVDFFQWIEEAHYELKKDFPNFNNSSQITVIESTYQTYITAKRKPIQYVHPPCASLIMKTAEDRVIDAIPFKHGIANDGITHNNYTNMCMQSISKQTSRIEEAVSKLGRKNIEKGESSKIEDSVPFKPPPSFENEKFHLNSKKDSEFVEELIVRLQKIKVEEQKTQVAITTFKGGHSDNEMPNEDVEVNRISNKGNKIPKQYSKPYFPRPSPMDIQFEEKADFA</sequence>
<evidence type="ECO:0000313" key="4">
    <source>
        <dbReference type="Proteomes" id="UP000231279"/>
    </source>
</evidence>
<feature type="region of interest" description="Disordered" evidence="1">
    <location>
        <begin position="380"/>
        <end position="411"/>
    </location>
</feature>
<dbReference type="EMBL" id="NKXS01001784">
    <property type="protein sequence ID" value="PIN16894.1"/>
    <property type="molecule type" value="Genomic_DNA"/>
</dbReference>
<comment type="caution">
    <text evidence="3">The sequence shown here is derived from an EMBL/GenBank/DDBJ whole genome shotgun (WGS) entry which is preliminary data.</text>
</comment>
<dbReference type="Pfam" id="PF24496">
    <property type="entry name" value="DUF7588"/>
    <property type="match status" value="1"/>
</dbReference>
<dbReference type="InterPro" id="IPR056010">
    <property type="entry name" value="DUF7588"/>
</dbReference>
<evidence type="ECO:0000313" key="3">
    <source>
        <dbReference type="EMBL" id="PIN16894.1"/>
    </source>
</evidence>
<dbReference type="Proteomes" id="UP000231279">
    <property type="component" value="Unassembled WGS sequence"/>
</dbReference>
<evidence type="ECO:0000259" key="2">
    <source>
        <dbReference type="Pfam" id="PF24496"/>
    </source>
</evidence>
<dbReference type="STRING" id="429701.A0A2G9HHA6"/>
<proteinExistence type="predicted"/>
<accession>A0A2G9HHA6</accession>
<name>A0A2G9HHA6_9LAMI</name>
<keyword evidence="4" id="KW-1185">Reference proteome</keyword>
<gene>
    <name evidence="3" type="ORF">CDL12_10453</name>
</gene>